<name>A0A7T0G456_9BACT</name>
<organism evidence="4 5">
    <name type="scientific">Candidatus Nitrohelix vancouverensis</name>
    <dbReference type="NCBI Taxonomy" id="2705534"/>
    <lineage>
        <taxon>Bacteria</taxon>
        <taxon>Pseudomonadati</taxon>
        <taxon>Nitrospinota/Tectimicrobiota group</taxon>
        <taxon>Nitrospinota</taxon>
        <taxon>Nitrospinia</taxon>
        <taxon>Nitrospinales</taxon>
        <taxon>Nitrospinaceae</taxon>
        <taxon>Candidatus Nitrohelix</taxon>
    </lineage>
</organism>
<dbReference type="Pfam" id="PF13598">
    <property type="entry name" value="DUF4139"/>
    <property type="match status" value="1"/>
</dbReference>
<dbReference type="InterPro" id="IPR011935">
    <property type="entry name" value="CHP02231"/>
</dbReference>
<keyword evidence="1" id="KW-0175">Coiled coil</keyword>
<dbReference type="AlphaFoldDB" id="A0A7T0G456"/>
<evidence type="ECO:0000313" key="4">
    <source>
        <dbReference type="EMBL" id="QPJ65956.1"/>
    </source>
</evidence>
<dbReference type="Proteomes" id="UP000594464">
    <property type="component" value="Chromosome"/>
</dbReference>
<evidence type="ECO:0000259" key="3">
    <source>
        <dbReference type="Pfam" id="PF13600"/>
    </source>
</evidence>
<feature type="domain" description="DUF4140" evidence="3">
    <location>
        <begin position="39"/>
        <end position="136"/>
    </location>
</feature>
<feature type="coiled-coil region" evidence="1">
    <location>
        <begin position="180"/>
        <end position="212"/>
    </location>
</feature>
<dbReference type="NCBIfam" id="TIGR02231">
    <property type="entry name" value="mucoidy inhibitor MuiA family protein"/>
    <property type="match status" value="1"/>
</dbReference>
<dbReference type="EMBL" id="CP048620">
    <property type="protein sequence ID" value="QPJ65956.1"/>
    <property type="molecule type" value="Genomic_DNA"/>
</dbReference>
<evidence type="ECO:0000259" key="2">
    <source>
        <dbReference type="Pfam" id="PF13598"/>
    </source>
</evidence>
<gene>
    <name evidence="4" type="ORF">G3M78_11350</name>
</gene>
<protein>
    <submittedName>
        <fullName evidence="4">DUF4139 domain-containing protein</fullName>
    </submittedName>
</protein>
<dbReference type="Pfam" id="PF13600">
    <property type="entry name" value="DUF4140"/>
    <property type="match status" value="1"/>
</dbReference>
<sequence length="543" mass="61597">MTNPKNFLLSLQCLILLAGGFIPFNAIAKTLDEGTLIKVRVYTDRAEAVRRYTADFEAGSYTIHLKNLPATLMVESIRLSQIEGAEAQFASINPQREFDTDFSSATIQDQQKRVDELSAELNLIKDRERVLTRQLRWLDEIAKGGMSGDASDAPKPDFDIASADKALKFLFSRGTDITQAIRAERNLAETVQQKLKAEKQKLEDLKKGAKKETYSIQIQANFSKSGKRVLELTYQTRNARWNPAYIIHAESESQQLRVEYYGEVSQNSGEDWQGVDFELSTGRPQFGGQPPELHPWTLDYFQDPRVLRSQRQKTFSAMDADMMEGAASSVMALSQVQEAGNALLYQISGKQSIPTGAQSKRVLIYQNTFDAGFIYHSVPKYQPHVYLSADWKNSSDYHLLPGNTWKYLDGDFIGSGHFQSSVPGEEITMGLGVDDSIKASRKLVLKEGATEGLFDSRERQRFIYEIELENFKQRKIQVKVEDQLPLSYQKDIEVIVKRLEPEPKERDKENKLTWELNLSAGEKKTLTLDFQVEYPEGKRITGL</sequence>
<dbReference type="InterPro" id="IPR037291">
    <property type="entry name" value="DUF4139"/>
</dbReference>
<dbReference type="Gene3D" id="2.60.40.2960">
    <property type="match status" value="1"/>
</dbReference>
<evidence type="ECO:0000256" key="1">
    <source>
        <dbReference type="SAM" id="Coils"/>
    </source>
</evidence>
<evidence type="ECO:0000313" key="5">
    <source>
        <dbReference type="Proteomes" id="UP000594464"/>
    </source>
</evidence>
<dbReference type="KEGG" id="nva:G3M78_11350"/>
<dbReference type="PANTHER" id="PTHR31005">
    <property type="entry name" value="DUF4139 DOMAIN-CONTAINING PROTEIN"/>
    <property type="match status" value="1"/>
</dbReference>
<dbReference type="PANTHER" id="PTHR31005:SF8">
    <property type="entry name" value="DUF4139 DOMAIN-CONTAINING PROTEIN"/>
    <property type="match status" value="1"/>
</dbReference>
<feature type="coiled-coil region" evidence="1">
    <location>
        <begin position="107"/>
        <end position="134"/>
    </location>
</feature>
<accession>A0A7T0G456</accession>
<reference evidence="5" key="1">
    <citation type="submission" date="2020-02" db="EMBL/GenBank/DDBJ databases">
        <title>Genomic and physiological characterization of two novel Nitrospinaceae genera.</title>
        <authorList>
            <person name="Mueller A.J."/>
            <person name="Jung M.-Y."/>
            <person name="Strachan C.R."/>
            <person name="Herbold C.W."/>
            <person name="Kirkegaard R.H."/>
            <person name="Daims H."/>
        </authorList>
    </citation>
    <scope>NUCLEOTIDE SEQUENCE [LARGE SCALE GENOMIC DNA]</scope>
</reference>
<proteinExistence type="predicted"/>
<feature type="domain" description="DUF4139" evidence="2">
    <location>
        <begin position="230"/>
        <end position="536"/>
    </location>
</feature>
<dbReference type="InterPro" id="IPR025554">
    <property type="entry name" value="DUF4140"/>
</dbReference>